<keyword evidence="3" id="KW-1185">Reference proteome</keyword>
<name>A0A4Q0MII4_9HYPH</name>
<reference evidence="2 3" key="1">
    <citation type="submission" date="2018-12" db="EMBL/GenBank/DDBJ databases">
        <title>bacterium Hansschlegelia zhihuaiae S113.</title>
        <authorList>
            <person name="He J."/>
        </authorList>
    </citation>
    <scope>NUCLEOTIDE SEQUENCE [LARGE SCALE GENOMIC DNA]</scope>
    <source>
        <strain evidence="2 3">S 113</strain>
    </source>
</reference>
<protein>
    <submittedName>
        <fullName evidence="2">DUF1127 domain-containing protein</fullName>
    </submittedName>
</protein>
<feature type="domain" description="YjiS-like" evidence="1">
    <location>
        <begin position="37"/>
        <end position="62"/>
    </location>
</feature>
<dbReference type="Pfam" id="PF06568">
    <property type="entry name" value="YjiS-like"/>
    <property type="match status" value="1"/>
</dbReference>
<evidence type="ECO:0000259" key="1">
    <source>
        <dbReference type="Pfam" id="PF06568"/>
    </source>
</evidence>
<evidence type="ECO:0000313" key="2">
    <source>
        <dbReference type="EMBL" id="RXF73304.1"/>
    </source>
</evidence>
<dbReference type="Proteomes" id="UP000289708">
    <property type="component" value="Unassembled WGS sequence"/>
</dbReference>
<accession>A0A4Q0MII4</accession>
<comment type="caution">
    <text evidence="2">The sequence shown here is derived from an EMBL/GenBank/DDBJ whole genome shotgun (WGS) entry which is preliminary data.</text>
</comment>
<evidence type="ECO:0000313" key="3">
    <source>
        <dbReference type="Proteomes" id="UP000289708"/>
    </source>
</evidence>
<gene>
    <name evidence="2" type="ORF">EK403_10775</name>
</gene>
<dbReference type="InterPro" id="IPR009506">
    <property type="entry name" value="YjiS-like"/>
</dbReference>
<sequence>MAMITERLPQSPATEGWRAAAAVAARRFKAFGASLTRRKAIHDLSRLDDRLLADMGLTRSDLQAASRWSLWGDPTDRLAEAAEERRAARK</sequence>
<dbReference type="AlphaFoldDB" id="A0A4Q0MII4"/>
<dbReference type="RefSeq" id="WP_128777497.1">
    <property type="nucleotide sequence ID" value="NZ_RYFI01000009.1"/>
</dbReference>
<organism evidence="2 3">
    <name type="scientific">Hansschlegelia zhihuaiae</name>
    <dbReference type="NCBI Taxonomy" id="405005"/>
    <lineage>
        <taxon>Bacteria</taxon>
        <taxon>Pseudomonadati</taxon>
        <taxon>Pseudomonadota</taxon>
        <taxon>Alphaproteobacteria</taxon>
        <taxon>Hyphomicrobiales</taxon>
        <taxon>Methylopilaceae</taxon>
        <taxon>Hansschlegelia</taxon>
    </lineage>
</organism>
<proteinExistence type="predicted"/>
<dbReference type="EMBL" id="RYFI01000009">
    <property type="protein sequence ID" value="RXF73304.1"/>
    <property type="molecule type" value="Genomic_DNA"/>
</dbReference>